<dbReference type="EMBL" id="GGEC01042233">
    <property type="protein sequence ID" value="MBX22717.1"/>
    <property type="molecule type" value="Transcribed_RNA"/>
</dbReference>
<evidence type="ECO:0000313" key="1">
    <source>
        <dbReference type="EMBL" id="MBX22717.1"/>
    </source>
</evidence>
<reference evidence="1" key="1">
    <citation type="submission" date="2018-02" db="EMBL/GenBank/DDBJ databases">
        <title>Rhizophora mucronata_Transcriptome.</title>
        <authorList>
            <person name="Meera S.P."/>
            <person name="Sreeshan A."/>
            <person name="Augustine A."/>
        </authorList>
    </citation>
    <scope>NUCLEOTIDE SEQUENCE</scope>
    <source>
        <tissue evidence="1">Leaf</tissue>
    </source>
</reference>
<protein>
    <submittedName>
        <fullName evidence="1">Vacuolar protein sorting-associated protein 33-like protein</fullName>
    </submittedName>
</protein>
<accession>A0A2P2LXM4</accession>
<organism evidence="1">
    <name type="scientific">Rhizophora mucronata</name>
    <name type="common">Asiatic mangrove</name>
    <dbReference type="NCBI Taxonomy" id="61149"/>
    <lineage>
        <taxon>Eukaryota</taxon>
        <taxon>Viridiplantae</taxon>
        <taxon>Streptophyta</taxon>
        <taxon>Embryophyta</taxon>
        <taxon>Tracheophyta</taxon>
        <taxon>Spermatophyta</taxon>
        <taxon>Magnoliopsida</taxon>
        <taxon>eudicotyledons</taxon>
        <taxon>Gunneridae</taxon>
        <taxon>Pentapetalae</taxon>
        <taxon>rosids</taxon>
        <taxon>fabids</taxon>
        <taxon>Malpighiales</taxon>
        <taxon>Rhizophoraceae</taxon>
        <taxon>Rhizophora</taxon>
    </lineage>
</organism>
<dbReference type="AlphaFoldDB" id="A0A2P2LXM4"/>
<name>A0A2P2LXM4_RHIMU</name>
<sequence length="49" mass="5628">MENVFALKIFTHWCFIWILQEGMAYDLVIGTTKIVTGNTLAETYMDKLG</sequence>
<proteinExistence type="predicted"/>